<dbReference type="RefSeq" id="WP_092050718.1">
    <property type="nucleotide sequence ID" value="NZ_FOQD01000009.1"/>
</dbReference>
<organism evidence="3 4">
    <name type="scientific">Planctomicrobium piriforme</name>
    <dbReference type="NCBI Taxonomy" id="1576369"/>
    <lineage>
        <taxon>Bacteria</taxon>
        <taxon>Pseudomonadati</taxon>
        <taxon>Planctomycetota</taxon>
        <taxon>Planctomycetia</taxon>
        <taxon>Planctomycetales</taxon>
        <taxon>Planctomycetaceae</taxon>
        <taxon>Planctomicrobium</taxon>
    </lineage>
</organism>
<dbReference type="PROSITE" id="PS51257">
    <property type="entry name" value="PROKAR_LIPOPROTEIN"/>
    <property type="match status" value="1"/>
</dbReference>
<dbReference type="EMBL" id="FOQD01000009">
    <property type="protein sequence ID" value="SFI45221.1"/>
    <property type="molecule type" value="Genomic_DNA"/>
</dbReference>
<name>A0A1I3IBA6_9PLAN</name>
<dbReference type="Pfam" id="PF07596">
    <property type="entry name" value="SBP_bac_10"/>
    <property type="match status" value="1"/>
</dbReference>
<dbReference type="STRING" id="1576369.SAMN05421753_10948"/>
<dbReference type="OrthoDB" id="285651at2"/>
<dbReference type="PANTHER" id="PTHR30093:SF2">
    <property type="entry name" value="TYPE II SECRETION SYSTEM PROTEIN H"/>
    <property type="match status" value="1"/>
</dbReference>
<feature type="transmembrane region" description="Helical" evidence="1">
    <location>
        <begin position="12"/>
        <end position="44"/>
    </location>
</feature>
<accession>A0A1I3IBA6</accession>
<evidence type="ECO:0000256" key="1">
    <source>
        <dbReference type="SAM" id="Phobius"/>
    </source>
</evidence>
<feature type="transmembrane region" description="Helical" evidence="1">
    <location>
        <begin position="89"/>
        <end position="115"/>
    </location>
</feature>
<reference evidence="4" key="1">
    <citation type="submission" date="2016-10" db="EMBL/GenBank/DDBJ databases">
        <authorList>
            <person name="Varghese N."/>
            <person name="Submissions S."/>
        </authorList>
    </citation>
    <scope>NUCLEOTIDE SEQUENCE [LARGE SCALE GENOMIC DNA]</scope>
    <source>
        <strain evidence="4">DSM 26348</strain>
    </source>
</reference>
<gene>
    <name evidence="3" type="ORF">SAMN05421753_10948</name>
</gene>
<proteinExistence type="predicted"/>
<dbReference type="InterPro" id="IPR011453">
    <property type="entry name" value="DUF1559"/>
</dbReference>
<dbReference type="AlphaFoldDB" id="A0A1I3IBA6"/>
<keyword evidence="1" id="KW-1133">Transmembrane helix</keyword>
<keyword evidence="1" id="KW-0472">Membrane</keyword>
<keyword evidence="4" id="KW-1185">Reference proteome</keyword>
<dbReference type="PANTHER" id="PTHR30093">
    <property type="entry name" value="GENERAL SECRETION PATHWAY PROTEIN G"/>
    <property type="match status" value="1"/>
</dbReference>
<keyword evidence="1" id="KW-0812">Transmembrane</keyword>
<protein>
    <recommendedName>
        <fullName evidence="2">DUF1559 domain-containing protein</fullName>
    </recommendedName>
</protein>
<sequence length="347" mass="38415">MTSPQNKVLHYVIYGMLGLLLLACAGVTFVHMTLFRLVIGWIFFARDVFPQVQVSIPGVLTAGFCLAMFIAGLHLICQRVSIRYSQSKWPLRWTFSISGIVILMFVAGTSAVAILHQGTWLFGGDAPILRNSFREYFDANESKKHLKQMGLAIHNRAEQADGQLPQGGLFDQDGRGLHSWETQILPFLDQPDLAAKIDLKIPWTDAAQSELFRKELPVFLRPGVKVEPVDGFAPSHYAINSHLMSLEKPLRLQDVKDGLSNTLFIGEVDTNPRAWGDPVNWRDPSLGLRPSPLTFSSPDLHSMKSYSAGVLFLLGNGSAHRISKDIDPAVLKVLSTPNGGEQIPAEF</sequence>
<evidence type="ECO:0000313" key="3">
    <source>
        <dbReference type="EMBL" id="SFI45221.1"/>
    </source>
</evidence>
<dbReference type="Proteomes" id="UP000199518">
    <property type="component" value="Unassembled WGS sequence"/>
</dbReference>
<feature type="domain" description="DUF1559" evidence="2">
    <location>
        <begin position="142"/>
        <end position="222"/>
    </location>
</feature>
<evidence type="ECO:0000313" key="4">
    <source>
        <dbReference type="Proteomes" id="UP000199518"/>
    </source>
</evidence>
<evidence type="ECO:0000259" key="2">
    <source>
        <dbReference type="Pfam" id="PF07596"/>
    </source>
</evidence>
<feature type="transmembrane region" description="Helical" evidence="1">
    <location>
        <begin position="56"/>
        <end position="77"/>
    </location>
</feature>